<dbReference type="KEGG" id="ret:RHE_CH01116"/>
<organism evidence="1 2">
    <name type="scientific">Rhizobium etli (strain ATCC 51251 / DSM 11541 / JCM 21823 / NBRC 15573 / CFN 42)</name>
    <dbReference type="NCBI Taxonomy" id="347834"/>
    <lineage>
        <taxon>Bacteria</taxon>
        <taxon>Pseudomonadati</taxon>
        <taxon>Pseudomonadota</taxon>
        <taxon>Alphaproteobacteria</taxon>
        <taxon>Hyphomicrobiales</taxon>
        <taxon>Rhizobiaceae</taxon>
        <taxon>Rhizobium/Agrobacterium group</taxon>
        <taxon>Rhizobium</taxon>
    </lineage>
</organism>
<protein>
    <submittedName>
        <fullName evidence="1">Uncharacterized protein</fullName>
    </submittedName>
</protein>
<evidence type="ECO:0000313" key="2">
    <source>
        <dbReference type="Proteomes" id="UP000001936"/>
    </source>
</evidence>
<reference evidence="1 2" key="1">
    <citation type="journal article" date="2006" name="Proc. Natl. Acad. Sci. U.S.A.">
        <title>The partitioned Rhizobium etli genome: genetic and metabolic redundancy in seven interacting replicons.</title>
        <authorList>
            <person name="Gonzalez V."/>
            <person name="Santamaria R.I."/>
            <person name="Bustos P."/>
            <person name="Hernandez-Gonzalez I."/>
            <person name="Medrano-Soto A."/>
            <person name="Moreno-Hagelsieb G."/>
            <person name="Janga S.C."/>
            <person name="Ramirez M.A."/>
            <person name="Jimenez-Jacinto V."/>
            <person name="Collado-Vides J."/>
            <person name="Davila G."/>
        </authorList>
    </citation>
    <scope>NUCLEOTIDE SEQUENCE [LARGE SCALE GENOMIC DNA]</scope>
    <source>
        <strain evidence="2">ATCC 51251 / DSM 11541 / JCM 21823 / NBRC 15573 / CFN 42</strain>
    </source>
</reference>
<name>Q2KB63_RHIEC</name>
<accession>Q2KB63</accession>
<gene>
    <name evidence="1" type="ordered locus">RHE_CH01116</name>
</gene>
<dbReference type="HOGENOM" id="CLU_2424802_0_0_5"/>
<evidence type="ECO:0000313" key="1">
    <source>
        <dbReference type="EMBL" id="ABC89923.1"/>
    </source>
</evidence>
<keyword evidence="2" id="KW-1185">Reference proteome</keyword>
<dbReference type="EMBL" id="CP000133">
    <property type="protein sequence ID" value="ABC89923.1"/>
    <property type="molecule type" value="Genomic_DNA"/>
</dbReference>
<proteinExistence type="predicted"/>
<sequence>MWFLRTHSEPSMAQLARQHQDIVVGDVGDHHGRFGRRIAPADGLGNDLHDLRFKRLPAVGKAFLVRAFGTKFHNVIHGVPLRLMLRRILGA</sequence>
<dbReference type="Proteomes" id="UP000001936">
    <property type="component" value="Chromosome"/>
</dbReference>
<dbReference type="AlphaFoldDB" id="Q2KB63"/>